<protein>
    <submittedName>
        <fullName evidence="2">Uncharacterized protein</fullName>
    </submittedName>
</protein>
<keyword evidence="3" id="KW-1185">Reference proteome</keyword>
<evidence type="ECO:0000313" key="2">
    <source>
        <dbReference type="EMBL" id="KAG9485318.1"/>
    </source>
</evidence>
<organism evidence="2 3">
    <name type="scientific">Eleutherodactylus coqui</name>
    <name type="common">Puerto Rican coqui</name>
    <dbReference type="NCBI Taxonomy" id="57060"/>
    <lineage>
        <taxon>Eukaryota</taxon>
        <taxon>Metazoa</taxon>
        <taxon>Chordata</taxon>
        <taxon>Craniata</taxon>
        <taxon>Vertebrata</taxon>
        <taxon>Euteleostomi</taxon>
        <taxon>Amphibia</taxon>
        <taxon>Batrachia</taxon>
        <taxon>Anura</taxon>
        <taxon>Neobatrachia</taxon>
        <taxon>Hyloidea</taxon>
        <taxon>Eleutherodactylidae</taxon>
        <taxon>Eleutherodactylinae</taxon>
        <taxon>Eleutherodactylus</taxon>
        <taxon>Eleutherodactylus</taxon>
    </lineage>
</organism>
<feature type="transmembrane region" description="Helical" evidence="1">
    <location>
        <begin position="7"/>
        <end position="29"/>
    </location>
</feature>
<dbReference type="Proteomes" id="UP000770717">
    <property type="component" value="Unassembled WGS sequence"/>
</dbReference>
<name>A0A8J6FBK7_ELECQ</name>
<evidence type="ECO:0000256" key="1">
    <source>
        <dbReference type="SAM" id="Phobius"/>
    </source>
</evidence>
<reference evidence="2" key="1">
    <citation type="thesis" date="2020" institute="ProQuest LLC" country="789 East Eisenhower Parkway, Ann Arbor, MI, USA">
        <title>Comparative Genomics and Chromosome Evolution.</title>
        <authorList>
            <person name="Mudd A.B."/>
        </authorList>
    </citation>
    <scope>NUCLEOTIDE SEQUENCE</scope>
    <source>
        <strain evidence="2">HN-11 Male</strain>
        <tissue evidence="2">Kidney and liver</tissue>
    </source>
</reference>
<keyword evidence="1" id="KW-0812">Transmembrane</keyword>
<evidence type="ECO:0000313" key="3">
    <source>
        <dbReference type="Proteomes" id="UP000770717"/>
    </source>
</evidence>
<accession>A0A8J6FBK7</accession>
<comment type="caution">
    <text evidence="2">The sequence shown here is derived from an EMBL/GenBank/DDBJ whole genome shotgun (WGS) entry which is preliminary data.</text>
</comment>
<dbReference type="AlphaFoldDB" id="A0A8J6FBK7"/>
<feature type="transmembrane region" description="Helical" evidence="1">
    <location>
        <begin position="41"/>
        <end position="64"/>
    </location>
</feature>
<keyword evidence="1" id="KW-0472">Membrane</keyword>
<gene>
    <name evidence="2" type="ORF">GDO78_008415</name>
</gene>
<proteinExistence type="predicted"/>
<dbReference type="EMBL" id="WNTK01000004">
    <property type="protein sequence ID" value="KAG9485318.1"/>
    <property type="molecule type" value="Genomic_DNA"/>
</dbReference>
<sequence length="157" mass="17922">MTRIVQYPVFTILYCLLVIQSWLFLYFQYFFLKSYSIDSVYYGIINVFIHFSVLFSSLYLNYVIPYSLWFYMHLRSASPASTEEEVRKYSVMCMLSGFCVKWSLLPKQGGLGGGGGCSPLRSLAPMPSCSCTGVKGKGCIIQSHCTQQCSRERLLLF</sequence>
<keyword evidence="1" id="KW-1133">Transmembrane helix</keyword>